<organism evidence="2 3">
    <name type="scientific">Ambispora gerdemannii</name>
    <dbReference type="NCBI Taxonomy" id="144530"/>
    <lineage>
        <taxon>Eukaryota</taxon>
        <taxon>Fungi</taxon>
        <taxon>Fungi incertae sedis</taxon>
        <taxon>Mucoromycota</taxon>
        <taxon>Glomeromycotina</taxon>
        <taxon>Glomeromycetes</taxon>
        <taxon>Archaeosporales</taxon>
        <taxon>Ambisporaceae</taxon>
        <taxon>Ambispora</taxon>
    </lineage>
</organism>
<comment type="caution">
    <text evidence="2">The sequence shown here is derived from an EMBL/GenBank/DDBJ whole genome shotgun (WGS) entry which is preliminary data.</text>
</comment>
<keyword evidence="3" id="KW-1185">Reference proteome</keyword>
<name>A0A9N8ZIL2_9GLOM</name>
<feature type="region of interest" description="Disordered" evidence="1">
    <location>
        <begin position="1132"/>
        <end position="1161"/>
    </location>
</feature>
<sequence>MFQIDIFKDDFENVLRQFHYSNHQNTNAKISTKESLKILVSQFNDLLLSSDDDKSDAVGISSFTDNTASKAQILHLFLFKAWGGRQQQEGQSCVDLTKIKEKESSIYLDTNLYLQLVESLNLQGYLPAISISKYLIQHRPESITYLHHSILLISNAISKDQRISVLGYLGESWSKWYYVVPVNHRTEIIRNTARYIEDQLEQFSSSHILLNEKKENQQQHSKTLENVYVNKMMSSPLYLLSKDHYHHQQHNTITTRTSRAIDVDSEDESESVLNDLLPKGEFSQEKDHLSNTKIILLLISTFNVIAFKAWDENNNNDDQSRSSLFAIIKRLVLKLENWELAGLIKDKPEIKKLHEFIANNNNVGISNLKENDNDDGINSLTMSKSARKEKIKKRYEQIKSPEPTYTLNSKKQKNQRLTKHELAFIQIFNHIRKQASEDDDNDNGISSSFSRILQNSLDYPPLPITSTTREYTKEELEVCRNWIIQCIRLRWPGYVSFFELLIQFVDLFAGKKEFTTIIEFKDLIIHHGLQLELYKSIKKLARIYTTNSAMLELNIMTDSVTLFITVLSSLSVHTRLVFRDLVFNDRPLNLEITAPTFNSWPIWPFEFTKRLTSVCNQIVSAIVNVHRSSSGDIGNGNMEEERDLSNITKSIQSGIIDSLIEEGGFRSGGAISLLNQFREQEQKNYLEFVYYGVLLTDNSDNKTSIKLEPTGIGEPDKKLIDIREYLVDCVIPFLRSPSTLPLQEGETVDPLHRHHNITLDLSIAILQKWFHSSVISSSPQISPKPSWFLHERPFCLLSKLVLLLNLRRYRAKYGLTIKQIDEFYDVVKSVAGVIMGFGIRDNDEIIQMNMEDVHRFYKEYKELDWTVKLLLHPFMQFCIDIFGFGLDLGNKNNTASLSATSMVKRIKQVIMFLEACRVSDEWLSVFCSSLNKSPHIPRTELRDLFLRIGPYAFCTVLSTSVEEESQRILTTFLKELISCGMISVNELLGLRVVESTGSDQSLAFFESKVVDSLDMAERIQLACLRFTTLNVLSCLSKLCSTESSQNSPLQERGISDVWILQNIVKAIKTLVPTTSGLNYLVLAFTSIVYGLENLVNASLPKSEEILYICLFGVVEMVAEKLQQEKQEQALVKEERAVSTEKELVKQQQEDIEKKDESRSQE</sequence>
<protein>
    <submittedName>
        <fullName evidence="2">13220_t:CDS:1</fullName>
    </submittedName>
</protein>
<reference evidence="2" key="1">
    <citation type="submission" date="2021-06" db="EMBL/GenBank/DDBJ databases">
        <authorList>
            <person name="Kallberg Y."/>
            <person name="Tangrot J."/>
            <person name="Rosling A."/>
        </authorList>
    </citation>
    <scope>NUCLEOTIDE SEQUENCE</scope>
    <source>
        <strain evidence="2">MT106</strain>
    </source>
</reference>
<dbReference type="OrthoDB" id="2385910at2759"/>
<dbReference type="AlphaFoldDB" id="A0A9N8ZIL2"/>
<evidence type="ECO:0000256" key="1">
    <source>
        <dbReference type="SAM" id="MobiDB-lite"/>
    </source>
</evidence>
<evidence type="ECO:0000313" key="2">
    <source>
        <dbReference type="EMBL" id="CAG8496775.1"/>
    </source>
</evidence>
<accession>A0A9N8ZIL2</accession>
<evidence type="ECO:0000313" key="3">
    <source>
        <dbReference type="Proteomes" id="UP000789831"/>
    </source>
</evidence>
<dbReference type="EMBL" id="CAJVPL010000436">
    <property type="protein sequence ID" value="CAG8496775.1"/>
    <property type="molecule type" value="Genomic_DNA"/>
</dbReference>
<proteinExistence type="predicted"/>
<dbReference type="Proteomes" id="UP000789831">
    <property type="component" value="Unassembled WGS sequence"/>
</dbReference>
<gene>
    <name evidence="2" type="ORF">AGERDE_LOCUS4039</name>
</gene>